<dbReference type="KEGG" id="plen:EIM92_00840"/>
<keyword evidence="2" id="KW-1185">Reference proteome</keyword>
<name>A0A3S8RPY1_9BACL</name>
<protein>
    <submittedName>
        <fullName evidence="1">Uncharacterized protein</fullName>
    </submittedName>
</protein>
<evidence type="ECO:0000313" key="2">
    <source>
        <dbReference type="Proteomes" id="UP000273145"/>
    </source>
</evidence>
<proteinExistence type="predicted"/>
<dbReference type="EMBL" id="CP034248">
    <property type="protein sequence ID" value="AZK44917.1"/>
    <property type="molecule type" value="Genomic_DNA"/>
</dbReference>
<dbReference type="Proteomes" id="UP000273145">
    <property type="component" value="Chromosome"/>
</dbReference>
<dbReference type="OrthoDB" id="2624238at2"/>
<dbReference type="AlphaFoldDB" id="A0A3S8RPY1"/>
<dbReference type="RefSeq" id="WP_125081053.1">
    <property type="nucleotide sequence ID" value="NZ_CP034248.1"/>
</dbReference>
<evidence type="ECO:0000313" key="1">
    <source>
        <dbReference type="EMBL" id="AZK44917.1"/>
    </source>
</evidence>
<accession>A0A3S8RPY1</accession>
<reference evidence="1 2" key="1">
    <citation type="submission" date="2018-11" db="EMBL/GenBank/DDBJ databases">
        <title>Genome sequencing of Paenibacillus lentus DSM25539(T).</title>
        <authorList>
            <person name="Kook J.-K."/>
            <person name="Park S.-N."/>
            <person name="Lim Y.K."/>
        </authorList>
    </citation>
    <scope>NUCLEOTIDE SEQUENCE [LARGE SCALE GENOMIC DNA]</scope>
    <source>
        <strain evidence="1 2">DSM 25539</strain>
    </source>
</reference>
<organism evidence="1 2">
    <name type="scientific">Paenibacillus lentus</name>
    <dbReference type="NCBI Taxonomy" id="1338368"/>
    <lineage>
        <taxon>Bacteria</taxon>
        <taxon>Bacillati</taxon>
        <taxon>Bacillota</taxon>
        <taxon>Bacilli</taxon>
        <taxon>Bacillales</taxon>
        <taxon>Paenibacillaceae</taxon>
        <taxon>Paenibacillus</taxon>
    </lineage>
</organism>
<gene>
    <name evidence="1" type="ORF">EIM92_00840</name>
</gene>
<sequence>MITALIQDACHFLQGEISPETGITLNLKIEDALPAALLLSEYDMTAERRIRLLSIYIAIKLALQRHQDCHLLEPGDMLTRKVLDGDYLYSFYVQLCLRFEEFDLLTHLAPLVKQIQIKRVEGQPDDERLAKGFEVFLRLEHNRNHARQAI</sequence>